<organism evidence="2 3">
    <name type="scientific">Pocillopora damicornis</name>
    <name type="common">Cauliflower coral</name>
    <name type="synonym">Millepora damicornis</name>
    <dbReference type="NCBI Taxonomy" id="46731"/>
    <lineage>
        <taxon>Eukaryota</taxon>
        <taxon>Metazoa</taxon>
        <taxon>Cnidaria</taxon>
        <taxon>Anthozoa</taxon>
        <taxon>Hexacorallia</taxon>
        <taxon>Scleractinia</taxon>
        <taxon>Astrocoeniina</taxon>
        <taxon>Pocilloporidae</taxon>
        <taxon>Pocillopora</taxon>
    </lineage>
</organism>
<evidence type="ECO:0000313" key="2">
    <source>
        <dbReference type="EMBL" id="RMX54815.1"/>
    </source>
</evidence>
<dbReference type="EMBL" id="RCHS01001184">
    <property type="protein sequence ID" value="RMX54815.1"/>
    <property type="molecule type" value="Genomic_DNA"/>
</dbReference>
<keyword evidence="3" id="KW-1185">Reference proteome</keyword>
<gene>
    <name evidence="2" type="ORF">pdam_00022541</name>
</gene>
<evidence type="ECO:0000313" key="3">
    <source>
        <dbReference type="Proteomes" id="UP000275408"/>
    </source>
</evidence>
<comment type="caution">
    <text evidence="2">The sequence shown here is derived from an EMBL/GenBank/DDBJ whole genome shotgun (WGS) entry which is preliminary data.</text>
</comment>
<dbReference type="Proteomes" id="UP000275408">
    <property type="component" value="Unassembled WGS sequence"/>
</dbReference>
<sequence length="123" mass="14050">MAKPIKSSLRKTGVATWCVKVVEDALSLFLVWLESTWNSCPTYVRFVSTTLVRILAKRKEKFPFPPLWNSLFEEPKFETIRSSEAVDIGRPEGRRCGLGCSGESNGLSSRHKEDFKPERTSRR</sequence>
<evidence type="ECO:0000256" key="1">
    <source>
        <dbReference type="SAM" id="MobiDB-lite"/>
    </source>
</evidence>
<proteinExistence type="predicted"/>
<accession>A0A3M6UME6</accession>
<feature type="region of interest" description="Disordered" evidence="1">
    <location>
        <begin position="90"/>
        <end position="123"/>
    </location>
</feature>
<protein>
    <submittedName>
        <fullName evidence="2">Uncharacterized protein</fullName>
    </submittedName>
</protein>
<name>A0A3M6UME6_POCDA</name>
<feature type="compositionally biased region" description="Basic and acidic residues" evidence="1">
    <location>
        <begin position="110"/>
        <end position="123"/>
    </location>
</feature>
<dbReference type="AlphaFoldDB" id="A0A3M6UME6"/>
<reference evidence="2 3" key="1">
    <citation type="journal article" date="2018" name="Sci. Rep.">
        <title>Comparative analysis of the Pocillopora damicornis genome highlights role of immune system in coral evolution.</title>
        <authorList>
            <person name="Cunning R."/>
            <person name="Bay R.A."/>
            <person name="Gillette P."/>
            <person name="Baker A.C."/>
            <person name="Traylor-Knowles N."/>
        </authorList>
    </citation>
    <scope>NUCLEOTIDE SEQUENCE [LARGE SCALE GENOMIC DNA]</scope>
    <source>
        <strain evidence="2">RSMAS</strain>
        <tissue evidence="2">Whole animal</tissue>
    </source>
</reference>